<dbReference type="Gene3D" id="3.40.1170.10">
    <property type="entry name" value="DNA repair protein MutS, domain I"/>
    <property type="match status" value="1"/>
</dbReference>
<feature type="compositionally biased region" description="Basic and acidic residues" evidence="7">
    <location>
        <begin position="21"/>
        <end position="34"/>
    </location>
</feature>
<dbReference type="InterPro" id="IPR007861">
    <property type="entry name" value="DNA_mismatch_repair_MutS_clamp"/>
</dbReference>
<evidence type="ECO:0000313" key="9">
    <source>
        <dbReference type="EMBL" id="KII68033.1"/>
    </source>
</evidence>
<feature type="compositionally biased region" description="Basic and acidic residues" evidence="7">
    <location>
        <begin position="45"/>
        <end position="54"/>
    </location>
</feature>
<dbReference type="Pfam" id="PF00488">
    <property type="entry name" value="MutS_V"/>
    <property type="match status" value="1"/>
</dbReference>
<evidence type="ECO:0000256" key="6">
    <source>
        <dbReference type="SAM" id="Coils"/>
    </source>
</evidence>
<dbReference type="InterPro" id="IPR016151">
    <property type="entry name" value="DNA_mismatch_repair_MutS_N"/>
</dbReference>
<evidence type="ECO:0000256" key="1">
    <source>
        <dbReference type="ARBA" id="ARBA00006271"/>
    </source>
</evidence>
<dbReference type="GO" id="GO:0005524">
    <property type="term" value="F:ATP binding"/>
    <property type="evidence" value="ECO:0007669"/>
    <property type="project" value="UniProtKB-KW"/>
</dbReference>
<comment type="similarity">
    <text evidence="1">Belongs to the DNA mismatch repair MutS family.</text>
</comment>
<dbReference type="Pfam" id="PF05190">
    <property type="entry name" value="MutS_IV"/>
    <property type="match status" value="1"/>
</dbReference>
<evidence type="ECO:0000256" key="2">
    <source>
        <dbReference type="ARBA" id="ARBA00022741"/>
    </source>
</evidence>
<keyword evidence="3" id="KW-0227">DNA damage</keyword>
<dbReference type="GO" id="GO:0006298">
    <property type="term" value="P:mismatch repair"/>
    <property type="evidence" value="ECO:0007669"/>
    <property type="project" value="InterPro"/>
</dbReference>
<dbReference type="GO" id="GO:0030983">
    <property type="term" value="F:mismatched DNA binding"/>
    <property type="evidence" value="ECO:0007669"/>
    <property type="project" value="InterPro"/>
</dbReference>
<dbReference type="SUPFAM" id="SSF52540">
    <property type="entry name" value="P-loop containing nucleoside triphosphate hydrolases"/>
    <property type="match status" value="1"/>
</dbReference>
<evidence type="ECO:0000256" key="4">
    <source>
        <dbReference type="ARBA" id="ARBA00022840"/>
    </source>
</evidence>
<dbReference type="GO" id="GO:0032301">
    <property type="term" value="C:MutSalpha complex"/>
    <property type="evidence" value="ECO:0007669"/>
    <property type="project" value="TreeGrafter"/>
</dbReference>
<dbReference type="Gene3D" id="3.40.50.300">
    <property type="entry name" value="P-loop containing nucleotide triphosphate hydrolases"/>
    <property type="match status" value="1"/>
</dbReference>
<dbReference type="SUPFAM" id="SSF55271">
    <property type="entry name" value="DNA repair protein MutS, domain I"/>
    <property type="match status" value="1"/>
</dbReference>
<dbReference type="PANTHER" id="PTHR11361">
    <property type="entry name" value="DNA MISMATCH REPAIR PROTEIN MUTS FAMILY MEMBER"/>
    <property type="match status" value="1"/>
</dbReference>
<proteinExistence type="inferred from homology"/>
<dbReference type="InterPro" id="IPR017261">
    <property type="entry name" value="DNA_mismatch_repair_MutS/MSH"/>
</dbReference>
<dbReference type="OrthoDB" id="10252754at2759"/>
<evidence type="ECO:0000313" key="10">
    <source>
        <dbReference type="Proteomes" id="UP000031668"/>
    </source>
</evidence>
<dbReference type="InterPro" id="IPR007696">
    <property type="entry name" value="DNA_mismatch_repair_MutS_core"/>
</dbReference>
<dbReference type="Pfam" id="PF01624">
    <property type="entry name" value="MutS_I"/>
    <property type="match status" value="1"/>
</dbReference>
<feature type="coiled-coil region" evidence="6">
    <location>
        <begin position="652"/>
        <end position="683"/>
    </location>
</feature>
<reference evidence="9 10" key="1">
    <citation type="journal article" date="2014" name="Genome Biol. Evol.">
        <title>The genome of the myxosporean Thelohanellus kitauei shows adaptations to nutrient acquisition within its fish host.</title>
        <authorList>
            <person name="Yang Y."/>
            <person name="Xiong J."/>
            <person name="Zhou Z."/>
            <person name="Huo F."/>
            <person name="Miao W."/>
            <person name="Ran C."/>
            <person name="Liu Y."/>
            <person name="Zhang J."/>
            <person name="Feng J."/>
            <person name="Wang M."/>
            <person name="Wang M."/>
            <person name="Wang L."/>
            <person name="Yao B."/>
        </authorList>
    </citation>
    <scope>NUCLEOTIDE SEQUENCE [LARGE SCALE GENOMIC DNA]</scope>
    <source>
        <strain evidence="9">Wuqing</strain>
    </source>
</reference>
<accession>A0A0C2JFI9</accession>
<dbReference type="Pfam" id="PF05192">
    <property type="entry name" value="MutS_III"/>
    <property type="match status" value="1"/>
</dbReference>
<dbReference type="PANTHER" id="PTHR11361:SF148">
    <property type="entry name" value="DNA MISMATCH REPAIR PROTEIN MSH6"/>
    <property type="match status" value="1"/>
</dbReference>
<dbReference type="InterPro" id="IPR027417">
    <property type="entry name" value="P-loop_NTPase"/>
</dbReference>
<gene>
    <name evidence="9" type="ORF">RF11_02036</name>
</gene>
<dbReference type="SMART" id="SM00533">
    <property type="entry name" value="MUTSd"/>
    <property type="match status" value="1"/>
</dbReference>
<sequence>MTERNILSFFSPKSQRVLAKTSEHEKQNVPKEKSLLQSKIKKRKFDKENADGTKPKIAKKQSDIQETESVSANTSFNFDEYRLNTSKKVMNQDQSTSKVTIDEIGSTNYPHHSYPFLHESRRDQMGRLPSDPDFDQSTLKLPTTFLSSKDITPAMKQWWKIKAGNFDAVIFFKMGKFYELFHMDADIGVRELGLTYMKGKYAHAGFPETSYAVHASALVEKGYKVCRVEQTERPSDVSTRIKETGVAGVGDKLVKRDLCNIMSPATRLFDAFDINSDSCQNSLNSRLLLSICEDTKGPKNATRLGVCVVNCSIASFTLADLIDDRAFSKMRTMLAHFSVPVAEVVISRGSVTTETLNRLKKCIGSAKVEILSRPVVSENIVKELQSYFPGSEMPAELLELNSENNRENSELILGALSSVLCLLKRHLIDSQIVSSASFTRYRPISLEKHVTQKYMIIDDNTMRNLDVTMNSEGYLGKYGTILSLVDHCMTASGKRKIVTVVCHPLFQKKEIDDRLDAIGDLLALDNNDMNNFREKLGEIPDLERILFRLNSCKQLHENAQHPQNSAVLFNEKFFNKSKVDDVINIINGFEKSFELYSHLQNLNFGSDLLQKILHSNEGVSQDRIREIINFFKEFKLSFDLVLAKTQSMIIPHKGYIKEYDDSLEKIEEIENKLDKYLEKVKKQLGCSNLKYWGSDRSRYQIEIPVSAISEIPDDFELKSQRKGFKRYSVPFCQELLSQLVEAEDLKNSVLKNVFVLLISRLIKHKQDLLRFLDKIAFIDCLFSFAFFSSGSVTSGMLTRPNISDGPKQFINIKQGYHPCLSAIKAVVSNDIALGVENETTLLITGPNMGGKSTIMRQTAVIIILAQLGCYVPCDMCELTPFDRIFARLGASFDHPNSGESTFYVELSETSLIINGATEKSFVLLDELGRGTATHDGLAIAYSVLKYITSQIRCLTMFSTHYHYIARDLQTTRHMNIRMMYMQCLVEEESEDCENENGITFLYKIKEGVCPKSYGFYVARLAGMDKKIISRGIEMARKMERNSLLNELIQAKRSNQVIDYLSLCKKIAKL</sequence>
<dbReference type="SUPFAM" id="SSF48334">
    <property type="entry name" value="DNA repair protein MutS, domain III"/>
    <property type="match status" value="1"/>
</dbReference>
<evidence type="ECO:0000259" key="8">
    <source>
        <dbReference type="PROSITE" id="PS00486"/>
    </source>
</evidence>
<name>A0A0C2JFI9_THEKT</name>
<dbReference type="InterPro" id="IPR007695">
    <property type="entry name" value="DNA_mismatch_repair_MutS-lik_N"/>
</dbReference>
<dbReference type="Gene3D" id="3.30.420.110">
    <property type="entry name" value="MutS, connector domain"/>
    <property type="match status" value="1"/>
</dbReference>
<dbReference type="PIRSF" id="PIRSF037677">
    <property type="entry name" value="DNA_mis_repair_Msh6"/>
    <property type="match status" value="1"/>
</dbReference>
<feature type="region of interest" description="Disordered" evidence="7">
    <location>
        <begin position="13"/>
        <end position="69"/>
    </location>
</feature>
<evidence type="ECO:0000256" key="7">
    <source>
        <dbReference type="SAM" id="MobiDB-lite"/>
    </source>
</evidence>
<evidence type="ECO:0000256" key="5">
    <source>
        <dbReference type="ARBA" id="ARBA00023125"/>
    </source>
</evidence>
<dbReference type="InterPro" id="IPR036678">
    <property type="entry name" value="MutS_con_dom_sf"/>
</dbReference>
<keyword evidence="4" id="KW-0067">ATP-binding</keyword>
<keyword evidence="6" id="KW-0175">Coiled coil</keyword>
<dbReference type="AlphaFoldDB" id="A0A0C2JFI9"/>
<dbReference type="SMART" id="SM00534">
    <property type="entry name" value="MUTSac"/>
    <property type="match status" value="1"/>
</dbReference>
<dbReference type="Gene3D" id="1.10.1420.10">
    <property type="match status" value="2"/>
</dbReference>
<keyword evidence="2" id="KW-0547">Nucleotide-binding</keyword>
<dbReference type="OMA" id="TPMMAQY"/>
<dbReference type="FunFam" id="1.10.1420.10:FF:000005">
    <property type="entry name" value="DNA mismatch repair protein"/>
    <property type="match status" value="1"/>
</dbReference>
<comment type="caution">
    <text evidence="9">The sequence shown here is derived from an EMBL/GenBank/DDBJ whole genome shotgun (WGS) entry which is preliminary data.</text>
</comment>
<organism evidence="9 10">
    <name type="scientific">Thelohanellus kitauei</name>
    <name type="common">Myxosporean</name>
    <dbReference type="NCBI Taxonomy" id="669202"/>
    <lineage>
        <taxon>Eukaryota</taxon>
        <taxon>Metazoa</taxon>
        <taxon>Cnidaria</taxon>
        <taxon>Myxozoa</taxon>
        <taxon>Myxosporea</taxon>
        <taxon>Bivalvulida</taxon>
        <taxon>Platysporina</taxon>
        <taxon>Myxobolidae</taxon>
        <taxon>Thelohanellus</taxon>
    </lineage>
</organism>
<dbReference type="InterPro" id="IPR036187">
    <property type="entry name" value="DNA_mismatch_repair_MutS_sf"/>
</dbReference>
<dbReference type="GO" id="GO:0140664">
    <property type="term" value="F:ATP-dependent DNA damage sensor activity"/>
    <property type="evidence" value="ECO:0007669"/>
    <property type="project" value="InterPro"/>
</dbReference>
<dbReference type="PROSITE" id="PS00486">
    <property type="entry name" value="DNA_MISMATCH_REPAIR_2"/>
    <property type="match status" value="1"/>
</dbReference>
<protein>
    <submittedName>
        <fullName evidence="9">DNA mismatch repair protein Msh6</fullName>
    </submittedName>
</protein>
<keyword evidence="5" id="KW-0238">DNA-binding</keyword>
<evidence type="ECO:0000256" key="3">
    <source>
        <dbReference type="ARBA" id="ARBA00022763"/>
    </source>
</evidence>
<dbReference type="InterPro" id="IPR045076">
    <property type="entry name" value="MutS"/>
</dbReference>
<keyword evidence="10" id="KW-1185">Reference proteome</keyword>
<dbReference type="EMBL" id="JWZT01002990">
    <property type="protein sequence ID" value="KII68033.1"/>
    <property type="molecule type" value="Genomic_DNA"/>
</dbReference>
<dbReference type="Proteomes" id="UP000031668">
    <property type="component" value="Unassembled WGS sequence"/>
</dbReference>
<feature type="domain" description="DNA mismatch repair proteins mutS family" evidence="8">
    <location>
        <begin position="920"/>
        <end position="936"/>
    </location>
</feature>
<dbReference type="InterPro" id="IPR000432">
    <property type="entry name" value="DNA_mismatch_repair_MutS_C"/>
</dbReference>